<dbReference type="PANTHER" id="PTHR43832">
    <property type="match status" value="1"/>
</dbReference>
<dbReference type="SUPFAM" id="SSF53335">
    <property type="entry name" value="S-adenosyl-L-methionine-dependent methyltransferases"/>
    <property type="match status" value="1"/>
</dbReference>
<dbReference type="PANTHER" id="PTHR43832:SF1">
    <property type="entry name" value="S-ADENOSYL-L-METHIONINE-DEPENDENT METHYLTRANSFERASES SUPERFAMILY PROTEIN"/>
    <property type="match status" value="1"/>
</dbReference>
<accession>A0A507FMU0</accession>
<evidence type="ECO:0008006" key="5">
    <source>
        <dbReference type="Google" id="ProtNLM"/>
    </source>
</evidence>
<comment type="similarity">
    <text evidence="1">Belongs to the CFA/CMAS family.</text>
</comment>
<evidence type="ECO:0000256" key="1">
    <source>
        <dbReference type="ARBA" id="ARBA00010815"/>
    </source>
</evidence>
<evidence type="ECO:0000313" key="3">
    <source>
        <dbReference type="EMBL" id="TPX77572.1"/>
    </source>
</evidence>
<feature type="region of interest" description="Disordered" evidence="2">
    <location>
        <begin position="1"/>
        <end position="21"/>
    </location>
</feature>
<dbReference type="InterPro" id="IPR029063">
    <property type="entry name" value="SAM-dependent_MTases_sf"/>
</dbReference>
<dbReference type="STRING" id="246404.A0A507FMU0"/>
<dbReference type="Proteomes" id="UP000320333">
    <property type="component" value="Unassembled WGS sequence"/>
</dbReference>
<dbReference type="FunFam" id="3.40.50.150:FF:000554">
    <property type="entry name" value="Cation-transporting ATPase"/>
    <property type="match status" value="1"/>
</dbReference>
<name>A0A507FMU0_9FUNG</name>
<keyword evidence="4" id="KW-1185">Reference proteome</keyword>
<protein>
    <recommendedName>
        <fullName evidence="5">Cyclopropane-fatty-acyl-phospholipid synthase</fullName>
    </recommendedName>
</protein>
<evidence type="ECO:0000256" key="2">
    <source>
        <dbReference type="SAM" id="MobiDB-lite"/>
    </source>
</evidence>
<dbReference type="OrthoDB" id="506498at2759"/>
<organism evidence="3 4">
    <name type="scientific">Chytriomyces confervae</name>
    <dbReference type="NCBI Taxonomy" id="246404"/>
    <lineage>
        <taxon>Eukaryota</taxon>
        <taxon>Fungi</taxon>
        <taxon>Fungi incertae sedis</taxon>
        <taxon>Chytridiomycota</taxon>
        <taxon>Chytridiomycota incertae sedis</taxon>
        <taxon>Chytridiomycetes</taxon>
        <taxon>Chytridiales</taxon>
        <taxon>Chytriomycetaceae</taxon>
        <taxon>Chytriomyces</taxon>
    </lineage>
</organism>
<dbReference type="Gene3D" id="3.40.50.150">
    <property type="entry name" value="Vaccinia Virus protein VP39"/>
    <property type="match status" value="1"/>
</dbReference>
<comment type="caution">
    <text evidence="3">The sequence shown here is derived from an EMBL/GenBank/DDBJ whole genome shotgun (WGS) entry which is preliminary data.</text>
</comment>
<dbReference type="EMBL" id="QEAP01000018">
    <property type="protein sequence ID" value="TPX77572.1"/>
    <property type="molecule type" value="Genomic_DNA"/>
</dbReference>
<sequence length="393" mass="45157">MTRPATAEDSNATESASLIPQPTPAKPVPVYEYFLDRGLLPDFVLRYGIRSKLSATAAEYAALTVAEEADAKRKYIRAIKALPEIALNTKEANEQHYEVPTEFFKTHLGPRMKYSCAFYNYEGLRRENGALIPKAKTLQEAEDAMLDLYVQRAEIKDGMSILELGCGWGSLCLYLAERFPNSPVTALSNSHGQRKYINAAAELKGIRNLTVLTGDMNYFEFEGELKGREFDRIVSIEMFEHMKNYSALFAKVSRWLVPETGRMFVHVFCHKFHAYDFVTEEEGSKDSWMARYFFTGGTMPSEDLFLWFQDDLKVVDRWTVDGRNYGQTSEHWLQRLDASRTESIAVLTKAYGSEELGFTWFNRWRVFYLSCAELFNHGNGQVWPVVHYLFKRA</sequence>
<evidence type="ECO:0000313" key="4">
    <source>
        <dbReference type="Proteomes" id="UP000320333"/>
    </source>
</evidence>
<proteinExistence type="inferred from homology"/>
<dbReference type="AlphaFoldDB" id="A0A507FMU0"/>
<dbReference type="CDD" id="cd02440">
    <property type="entry name" value="AdoMet_MTases"/>
    <property type="match status" value="1"/>
</dbReference>
<reference evidence="3 4" key="1">
    <citation type="journal article" date="2019" name="Sci. Rep.">
        <title>Comparative genomics of chytrid fungi reveal insights into the obligate biotrophic and pathogenic lifestyle of Synchytrium endobioticum.</title>
        <authorList>
            <person name="van de Vossenberg B.T.L.H."/>
            <person name="Warris S."/>
            <person name="Nguyen H.D.T."/>
            <person name="van Gent-Pelzer M.P.E."/>
            <person name="Joly D.L."/>
            <person name="van de Geest H.C."/>
            <person name="Bonants P.J.M."/>
            <person name="Smith D.S."/>
            <person name="Levesque C.A."/>
            <person name="van der Lee T.A.J."/>
        </authorList>
    </citation>
    <scope>NUCLEOTIDE SEQUENCE [LARGE SCALE GENOMIC DNA]</scope>
    <source>
        <strain evidence="3 4">CBS 675.73</strain>
    </source>
</reference>
<feature type="compositionally biased region" description="Polar residues" evidence="2">
    <location>
        <begin position="8"/>
        <end position="20"/>
    </location>
</feature>
<dbReference type="Pfam" id="PF02353">
    <property type="entry name" value="CMAS"/>
    <property type="match status" value="1"/>
</dbReference>
<gene>
    <name evidence="3" type="ORF">CcCBS67573_g01190</name>
</gene>